<dbReference type="Proteomes" id="UP001219518">
    <property type="component" value="Unassembled WGS sequence"/>
</dbReference>
<evidence type="ECO:0000313" key="2">
    <source>
        <dbReference type="Proteomes" id="UP001219518"/>
    </source>
</evidence>
<protein>
    <submittedName>
        <fullName evidence="1">23S rRNA (Uracil(1939)-C(5))-methyltransferase</fullName>
    </submittedName>
</protein>
<proteinExistence type="predicted"/>
<gene>
    <name evidence="1" type="ORF">KUF71_002713</name>
</gene>
<dbReference type="EMBL" id="JAHWGI010001439">
    <property type="protein sequence ID" value="KAK3932742.1"/>
    <property type="molecule type" value="Genomic_DNA"/>
</dbReference>
<sequence length="419" mass="47063">MGTPRFRFENYQPDTERWTSYEARLKYALEAAGFEQDSDKKKAFVSILNSEIYEALERELYPTAVTDAQATFPALLAALEERCGISEPSAAVAEQELYSRVQKEGETVRAWLGDMRRLAALCKFSAETLPNRLRTQLVRGTNDSDARLLLARKGNTSYEKVLEILMGFERGRASDANRTAQAVFVPLSEAPYRRTALAARRTALREFPGKSADRPPVVSSLPSLPVCRLSVDLGRPQAGRAHFVGIPRVTTRLLPRCVDQDDDTLDQVDYEWRSLWRSLTPLPPSLAALLTTPDEWWAAISEITDACGERLCTVLRAFSLNALSSPHSNAQCERCFSKINLVKTKTRNRLVAVTVEAVLLASQAVRRVGCCSAFRPDGGHLERMTVNTVYGRRDSGRSREQPEEPNIKFQFVHEFQFVE</sequence>
<reference evidence="1" key="1">
    <citation type="submission" date="2021-07" db="EMBL/GenBank/DDBJ databases">
        <authorList>
            <person name="Catto M.A."/>
            <person name="Jacobson A."/>
            <person name="Kennedy G."/>
            <person name="Labadie P."/>
            <person name="Hunt B.G."/>
            <person name="Srinivasan R."/>
        </authorList>
    </citation>
    <scope>NUCLEOTIDE SEQUENCE</scope>
    <source>
        <strain evidence="1">PL_HMW_Pooled</strain>
        <tissue evidence="1">Head</tissue>
    </source>
</reference>
<dbReference type="AlphaFoldDB" id="A0AAE1I3F0"/>
<keyword evidence="2" id="KW-1185">Reference proteome</keyword>
<organism evidence="1 2">
    <name type="scientific">Frankliniella fusca</name>
    <dbReference type="NCBI Taxonomy" id="407009"/>
    <lineage>
        <taxon>Eukaryota</taxon>
        <taxon>Metazoa</taxon>
        <taxon>Ecdysozoa</taxon>
        <taxon>Arthropoda</taxon>
        <taxon>Hexapoda</taxon>
        <taxon>Insecta</taxon>
        <taxon>Pterygota</taxon>
        <taxon>Neoptera</taxon>
        <taxon>Paraneoptera</taxon>
        <taxon>Thysanoptera</taxon>
        <taxon>Terebrantia</taxon>
        <taxon>Thripoidea</taxon>
        <taxon>Thripidae</taxon>
        <taxon>Frankliniella</taxon>
    </lineage>
</organism>
<evidence type="ECO:0000313" key="1">
    <source>
        <dbReference type="EMBL" id="KAK3932742.1"/>
    </source>
</evidence>
<accession>A0AAE1I3F0</accession>
<dbReference type="SUPFAM" id="SSF53098">
    <property type="entry name" value="Ribonuclease H-like"/>
    <property type="match status" value="1"/>
</dbReference>
<comment type="caution">
    <text evidence="1">The sequence shown here is derived from an EMBL/GenBank/DDBJ whole genome shotgun (WGS) entry which is preliminary data.</text>
</comment>
<name>A0AAE1I3F0_9NEOP</name>
<reference evidence="1" key="2">
    <citation type="journal article" date="2023" name="BMC Genomics">
        <title>Pest status, molecular evolution, and epigenetic factors derived from the genome assembly of Frankliniella fusca, a thysanopteran phytovirus vector.</title>
        <authorList>
            <person name="Catto M.A."/>
            <person name="Labadie P.E."/>
            <person name="Jacobson A.L."/>
            <person name="Kennedy G.G."/>
            <person name="Srinivasan R."/>
            <person name="Hunt B.G."/>
        </authorList>
    </citation>
    <scope>NUCLEOTIDE SEQUENCE</scope>
    <source>
        <strain evidence="1">PL_HMW_Pooled</strain>
    </source>
</reference>
<dbReference type="InterPro" id="IPR012337">
    <property type="entry name" value="RNaseH-like_sf"/>
</dbReference>